<sequence length="151" mass="17772">MKKYNTNNIRRKKIIIQRSQKHAFQSNSSQNHTNNFPDDATDLCTRLDDLIVNMRGDETDFINDDRANSFNENEINQDHFLETPIPRKVRLKEAEQINPKSETSKTNTFDHRLAIGRDQTSRDIRITENQQRKQHHPTNKRAVSNRTDISK</sequence>
<dbReference type="OrthoDB" id="6197386at2759"/>
<feature type="region of interest" description="Disordered" evidence="1">
    <location>
        <begin position="19"/>
        <end position="38"/>
    </location>
</feature>
<feature type="region of interest" description="Disordered" evidence="1">
    <location>
        <begin position="118"/>
        <end position="151"/>
    </location>
</feature>
<organism evidence="2 3">
    <name type="scientific">Mytilus edulis</name>
    <name type="common">Blue mussel</name>
    <dbReference type="NCBI Taxonomy" id="6550"/>
    <lineage>
        <taxon>Eukaryota</taxon>
        <taxon>Metazoa</taxon>
        <taxon>Spiralia</taxon>
        <taxon>Lophotrochozoa</taxon>
        <taxon>Mollusca</taxon>
        <taxon>Bivalvia</taxon>
        <taxon>Autobranchia</taxon>
        <taxon>Pteriomorphia</taxon>
        <taxon>Mytilida</taxon>
        <taxon>Mytiloidea</taxon>
        <taxon>Mytilidae</taxon>
        <taxon>Mytilinae</taxon>
        <taxon>Mytilus</taxon>
    </lineage>
</organism>
<dbReference type="EMBL" id="CAJPWZ010002539">
    <property type="protein sequence ID" value="CAG2239857.1"/>
    <property type="molecule type" value="Genomic_DNA"/>
</dbReference>
<reference evidence="2" key="1">
    <citation type="submission" date="2021-03" db="EMBL/GenBank/DDBJ databases">
        <authorList>
            <person name="Bekaert M."/>
        </authorList>
    </citation>
    <scope>NUCLEOTIDE SEQUENCE</scope>
</reference>
<feature type="compositionally biased region" description="Polar residues" evidence="1">
    <location>
        <begin position="141"/>
        <end position="151"/>
    </location>
</feature>
<gene>
    <name evidence="2" type="ORF">MEDL_52191</name>
</gene>
<evidence type="ECO:0000256" key="1">
    <source>
        <dbReference type="SAM" id="MobiDB-lite"/>
    </source>
</evidence>
<protein>
    <submittedName>
        <fullName evidence="2">Uncharacterized protein</fullName>
    </submittedName>
</protein>
<comment type="caution">
    <text evidence="2">The sequence shown here is derived from an EMBL/GenBank/DDBJ whole genome shotgun (WGS) entry which is preliminary data.</text>
</comment>
<feature type="compositionally biased region" description="Polar residues" evidence="1">
    <location>
        <begin position="22"/>
        <end position="36"/>
    </location>
</feature>
<proteinExistence type="predicted"/>
<accession>A0A8S3UAY6</accession>
<dbReference type="Proteomes" id="UP000683360">
    <property type="component" value="Unassembled WGS sequence"/>
</dbReference>
<dbReference type="AlphaFoldDB" id="A0A8S3UAY6"/>
<name>A0A8S3UAY6_MYTED</name>
<evidence type="ECO:0000313" key="2">
    <source>
        <dbReference type="EMBL" id="CAG2239857.1"/>
    </source>
</evidence>
<keyword evidence="3" id="KW-1185">Reference proteome</keyword>
<evidence type="ECO:0000313" key="3">
    <source>
        <dbReference type="Proteomes" id="UP000683360"/>
    </source>
</evidence>